<dbReference type="Proteomes" id="UP000705508">
    <property type="component" value="Unassembled WGS sequence"/>
</dbReference>
<name>A0A938XDH7_9CLOT</name>
<keyword evidence="1" id="KW-1133">Transmembrane helix</keyword>
<organism evidence="2 3">
    <name type="scientific">Mordavella massiliensis</name>
    <dbReference type="NCBI Taxonomy" id="1871024"/>
    <lineage>
        <taxon>Bacteria</taxon>
        <taxon>Bacillati</taxon>
        <taxon>Bacillota</taxon>
        <taxon>Clostridia</taxon>
        <taxon>Eubacteriales</taxon>
        <taxon>Clostridiaceae</taxon>
        <taxon>Mordavella</taxon>
    </lineage>
</organism>
<dbReference type="AlphaFoldDB" id="A0A938XDH7"/>
<proteinExistence type="predicted"/>
<evidence type="ECO:0000313" key="3">
    <source>
        <dbReference type="Proteomes" id="UP000705508"/>
    </source>
</evidence>
<reference evidence="2" key="2">
    <citation type="journal article" date="2021" name="Sci. Rep.">
        <title>The distribution of antibiotic resistance genes in chicken gut microbiota commensals.</title>
        <authorList>
            <person name="Juricova H."/>
            <person name="Matiasovicova J."/>
            <person name="Kubasova T."/>
            <person name="Cejkova D."/>
            <person name="Rychlik I."/>
        </authorList>
    </citation>
    <scope>NUCLEOTIDE SEQUENCE</scope>
    <source>
        <strain evidence="2">An582</strain>
    </source>
</reference>
<sequence length="58" mass="6147">MYRKSRIISMGAGAVLAAGASLSFGFMQTSLPGSVYMAVCLLGLALIYFPSRGLSEER</sequence>
<feature type="transmembrane region" description="Helical" evidence="1">
    <location>
        <begin position="7"/>
        <end position="27"/>
    </location>
</feature>
<dbReference type="RefSeq" id="WP_204906194.1">
    <property type="nucleotide sequence ID" value="NZ_JACJKS010000006.1"/>
</dbReference>
<keyword evidence="1" id="KW-0812">Transmembrane</keyword>
<accession>A0A938XDH7</accession>
<gene>
    <name evidence="2" type="ORF">H6A20_05785</name>
</gene>
<keyword evidence="1" id="KW-0472">Membrane</keyword>
<evidence type="ECO:0000313" key="2">
    <source>
        <dbReference type="EMBL" id="MBM6948167.1"/>
    </source>
</evidence>
<feature type="transmembrane region" description="Helical" evidence="1">
    <location>
        <begin position="33"/>
        <end position="49"/>
    </location>
</feature>
<reference evidence="2" key="1">
    <citation type="submission" date="2020-08" db="EMBL/GenBank/DDBJ databases">
        <authorList>
            <person name="Cejkova D."/>
            <person name="Kubasova T."/>
            <person name="Jahodarova E."/>
            <person name="Rychlik I."/>
        </authorList>
    </citation>
    <scope>NUCLEOTIDE SEQUENCE</scope>
    <source>
        <strain evidence="2">An582</strain>
    </source>
</reference>
<dbReference type="EMBL" id="JACJKS010000006">
    <property type="protein sequence ID" value="MBM6948167.1"/>
    <property type="molecule type" value="Genomic_DNA"/>
</dbReference>
<comment type="caution">
    <text evidence="2">The sequence shown here is derived from an EMBL/GenBank/DDBJ whole genome shotgun (WGS) entry which is preliminary data.</text>
</comment>
<evidence type="ECO:0000256" key="1">
    <source>
        <dbReference type="SAM" id="Phobius"/>
    </source>
</evidence>
<protein>
    <submittedName>
        <fullName evidence="2">Uncharacterized protein</fullName>
    </submittedName>
</protein>